<dbReference type="EC" id="3.1.21.10" evidence="13 14"/>
<dbReference type="Proteomes" id="UP000177871">
    <property type="component" value="Unassembled WGS sequence"/>
</dbReference>
<protein>
    <recommendedName>
        <fullName evidence="13 14">Crossover junction endodeoxyribonuclease RuvC</fullName>
        <ecNumber evidence="13 14">3.1.21.10</ecNumber>
    </recommendedName>
    <alternativeName>
        <fullName evidence="13">Holliday junction nuclease RuvC</fullName>
    </alternativeName>
    <alternativeName>
        <fullName evidence="13">Holliday junction resolvase RuvC</fullName>
    </alternativeName>
</protein>
<keyword evidence="8 13" id="KW-0460">Magnesium</keyword>
<comment type="subunit">
    <text evidence="13">Homodimer which binds Holliday junction (HJ) DNA. The HJ becomes 2-fold symmetrical on binding to RuvC with unstacked arms; it has a different conformation from HJ DNA in complex with RuvA. In the full resolvosome a probable DNA-RuvA(4)-RuvB(12)-RuvC(2) complex forms which resolves the HJ.</text>
</comment>
<dbReference type="PRINTS" id="PR00696">
    <property type="entry name" value="RSOLVASERUVC"/>
</dbReference>
<dbReference type="Gene3D" id="3.30.420.10">
    <property type="entry name" value="Ribonuclease H-like superfamily/Ribonuclease H"/>
    <property type="match status" value="1"/>
</dbReference>
<gene>
    <name evidence="13" type="primary">ruvC</name>
    <name evidence="15" type="ORF">A2721_02610</name>
</gene>
<dbReference type="GO" id="GO:0048476">
    <property type="term" value="C:Holliday junction resolvase complex"/>
    <property type="evidence" value="ECO:0007669"/>
    <property type="project" value="UniProtKB-UniRule"/>
</dbReference>
<feature type="binding site" evidence="13">
    <location>
        <position position="7"/>
    </location>
    <ligand>
        <name>Mg(2+)</name>
        <dbReference type="ChEBI" id="CHEBI:18420"/>
        <label>1</label>
    </ligand>
</feature>
<evidence type="ECO:0000256" key="5">
    <source>
        <dbReference type="ARBA" id="ARBA00022759"/>
    </source>
</evidence>
<evidence type="ECO:0000256" key="11">
    <source>
        <dbReference type="ARBA" id="ARBA00023204"/>
    </source>
</evidence>
<proteinExistence type="inferred from homology"/>
<dbReference type="HAMAP" id="MF_00034">
    <property type="entry name" value="RuvC"/>
    <property type="match status" value="1"/>
</dbReference>
<accession>A0A1F6A4F5</accession>
<feature type="binding site" evidence="13">
    <location>
        <position position="67"/>
    </location>
    <ligand>
        <name>Mg(2+)</name>
        <dbReference type="ChEBI" id="CHEBI:18420"/>
        <label>2</label>
    </ligand>
</feature>
<comment type="cofactor">
    <cofactor evidence="13">
        <name>Mg(2+)</name>
        <dbReference type="ChEBI" id="CHEBI:18420"/>
    </cofactor>
    <text evidence="13">Binds 2 Mg(2+) ion per subunit.</text>
</comment>
<evidence type="ECO:0000256" key="9">
    <source>
        <dbReference type="ARBA" id="ARBA00023125"/>
    </source>
</evidence>
<keyword evidence="5 13" id="KW-0255">Endonuclease</keyword>
<evidence type="ECO:0000256" key="3">
    <source>
        <dbReference type="ARBA" id="ARBA00022722"/>
    </source>
</evidence>
<sequence>MKILGIDPGFARLGWGLIKDDQGRLDLIDFGCQETAAHLPEEERLEIIFRFLEKLITTHHPHTLAVEELFFAANAKTALAVGQSRGIVLLCAQLKSLSLHSYTPLQIKQALTGYGRADKYQIQMMVKSVLNLKTVPRPDDAADALAVAITHSFSYKMRLAQK</sequence>
<name>A0A1F6A4F5_9BACT</name>
<dbReference type="SUPFAM" id="SSF53098">
    <property type="entry name" value="Ribonuclease H-like"/>
    <property type="match status" value="1"/>
</dbReference>
<dbReference type="InterPro" id="IPR012337">
    <property type="entry name" value="RNaseH-like_sf"/>
</dbReference>
<feature type="binding site" evidence="13">
    <location>
        <position position="140"/>
    </location>
    <ligand>
        <name>Mg(2+)</name>
        <dbReference type="ChEBI" id="CHEBI:18420"/>
        <label>1</label>
    </ligand>
</feature>
<keyword evidence="4 13" id="KW-0479">Metal-binding</keyword>
<feature type="active site" evidence="13">
    <location>
        <position position="140"/>
    </location>
</feature>
<dbReference type="FunFam" id="3.30.420.10:FF:000002">
    <property type="entry name" value="Crossover junction endodeoxyribonuclease RuvC"/>
    <property type="match status" value="1"/>
</dbReference>
<keyword evidence="9 13" id="KW-0238">DNA-binding</keyword>
<evidence type="ECO:0000256" key="13">
    <source>
        <dbReference type="HAMAP-Rule" id="MF_00034"/>
    </source>
</evidence>
<comment type="subcellular location">
    <subcellularLocation>
        <location evidence="13">Cytoplasm</location>
    </subcellularLocation>
</comment>
<keyword evidence="6 13" id="KW-0227">DNA damage</keyword>
<dbReference type="GO" id="GO:0008821">
    <property type="term" value="F:crossover junction DNA endonuclease activity"/>
    <property type="evidence" value="ECO:0007669"/>
    <property type="project" value="UniProtKB-UniRule"/>
</dbReference>
<comment type="catalytic activity">
    <reaction evidence="12 13">
        <text>Endonucleolytic cleavage at a junction such as a reciprocal single-stranded crossover between two homologous DNA duplexes (Holliday junction).</text>
        <dbReference type="EC" id="3.1.21.10"/>
    </reaction>
</comment>
<evidence type="ECO:0000256" key="14">
    <source>
        <dbReference type="NCBIfam" id="TIGR00228"/>
    </source>
</evidence>
<evidence type="ECO:0000256" key="7">
    <source>
        <dbReference type="ARBA" id="ARBA00022801"/>
    </source>
</evidence>
<evidence type="ECO:0000256" key="1">
    <source>
        <dbReference type="ARBA" id="ARBA00009518"/>
    </source>
</evidence>
<dbReference type="NCBIfam" id="NF000711">
    <property type="entry name" value="PRK00039.2-1"/>
    <property type="match status" value="1"/>
</dbReference>
<dbReference type="GO" id="GO:0000287">
    <property type="term" value="F:magnesium ion binding"/>
    <property type="evidence" value="ECO:0007669"/>
    <property type="project" value="UniProtKB-UniRule"/>
</dbReference>
<evidence type="ECO:0000256" key="2">
    <source>
        <dbReference type="ARBA" id="ARBA00022490"/>
    </source>
</evidence>
<dbReference type="PANTHER" id="PTHR30194">
    <property type="entry name" value="CROSSOVER JUNCTION ENDODEOXYRIBONUCLEASE RUVC"/>
    <property type="match status" value="1"/>
</dbReference>
<organism evidence="15 16">
    <name type="scientific">Candidatus Gottesmanbacteria bacterium RIFCSPHIGHO2_01_FULL_47_48</name>
    <dbReference type="NCBI Taxonomy" id="1798381"/>
    <lineage>
        <taxon>Bacteria</taxon>
        <taxon>Candidatus Gottesmaniibacteriota</taxon>
    </lineage>
</organism>
<keyword evidence="7 13" id="KW-0378">Hydrolase</keyword>
<dbReference type="PANTHER" id="PTHR30194:SF3">
    <property type="entry name" value="CROSSOVER JUNCTION ENDODEOXYRIBONUCLEASE RUVC"/>
    <property type="match status" value="1"/>
</dbReference>
<dbReference type="InterPro" id="IPR036397">
    <property type="entry name" value="RNaseH_sf"/>
</dbReference>
<keyword evidence="2 13" id="KW-0963">Cytoplasm</keyword>
<keyword evidence="11 13" id="KW-0234">DNA repair</keyword>
<dbReference type="GO" id="GO:0006310">
    <property type="term" value="P:DNA recombination"/>
    <property type="evidence" value="ECO:0007669"/>
    <property type="project" value="UniProtKB-UniRule"/>
</dbReference>
<evidence type="ECO:0000256" key="6">
    <source>
        <dbReference type="ARBA" id="ARBA00022763"/>
    </source>
</evidence>
<evidence type="ECO:0000256" key="8">
    <source>
        <dbReference type="ARBA" id="ARBA00022842"/>
    </source>
</evidence>
<feature type="active site" evidence="13">
    <location>
        <position position="7"/>
    </location>
</feature>
<comment type="caution">
    <text evidence="15">The sequence shown here is derived from an EMBL/GenBank/DDBJ whole genome shotgun (WGS) entry which is preliminary data.</text>
</comment>
<evidence type="ECO:0000256" key="12">
    <source>
        <dbReference type="ARBA" id="ARBA00029354"/>
    </source>
</evidence>
<reference evidence="15 16" key="1">
    <citation type="journal article" date="2016" name="Nat. Commun.">
        <title>Thousands of microbial genomes shed light on interconnected biogeochemical processes in an aquifer system.</title>
        <authorList>
            <person name="Anantharaman K."/>
            <person name="Brown C.T."/>
            <person name="Hug L.A."/>
            <person name="Sharon I."/>
            <person name="Castelle C.J."/>
            <person name="Probst A.J."/>
            <person name="Thomas B.C."/>
            <person name="Singh A."/>
            <person name="Wilkins M.J."/>
            <person name="Karaoz U."/>
            <person name="Brodie E.L."/>
            <person name="Williams K.H."/>
            <person name="Hubbard S.S."/>
            <person name="Banfield J.F."/>
        </authorList>
    </citation>
    <scope>NUCLEOTIDE SEQUENCE [LARGE SCALE GENOMIC DNA]</scope>
</reference>
<dbReference type="InterPro" id="IPR020563">
    <property type="entry name" value="X-over_junc_endoDNase_Mg_BS"/>
</dbReference>
<dbReference type="GO" id="GO:0003677">
    <property type="term" value="F:DNA binding"/>
    <property type="evidence" value="ECO:0007669"/>
    <property type="project" value="UniProtKB-KW"/>
</dbReference>
<comment type="function">
    <text evidence="13">The RuvA-RuvB-RuvC complex processes Holliday junction (HJ) DNA during genetic recombination and DNA repair. Endonuclease that resolves HJ intermediates. Cleaves cruciform DNA by making single-stranded nicks across the HJ at symmetrical positions within the homologous arms, yielding a 5'-phosphate and a 3'-hydroxyl group; requires a central core of homology in the junction. The consensus cleavage sequence is 5'-(A/T)TT(C/G)-3'. Cleavage occurs on the 3'-side of the TT dinucleotide at the point of strand exchange. HJ branch migration catalyzed by RuvA-RuvB allows RuvC to scan DNA until it finds its consensus sequence, where it cleaves and resolves the cruciform DNA.</text>
</comment>
<dbReference type="AlphaFoldDB" id="A0A1F6A4F5"/>
<comment type="similarity">
    <text evidence="1 13">Belongs to the RuvC family.</text>
</comment>
<dbReference type="InterPro" id="IPR002176">
    <property type="entry name" value="X-over_junc_endoDNase_RuvC"/>
</dbReference>
<dbReference type="GO" id="GO:0005737">
    <property type="term" value="C:cytoplasm"/>
    <property type="evidence" value="ECO:0007669"/>
    <property type="project" value="UniProtKB-SubCell"/>
</dbReference>
<dbReference type="STRING" id="1798381.A2721_02610"/>
<keyword evidence="10 13" id="KW-0233">DNA recombination</keyword>
<dbReference type="CDD" id="cd16962">
    <property type="entry name" value="RuvC"/>
    <property type="match status" value="1"/>
</dbReference>
<dbReference type="GO" id="GO:0006281">
    <property type="term" value="P:DNA repair"/>
    <property type="evidence" value="ECO:0007669"/>
    <property type="project" value="UniProtKB-UniRule"/>
</dbReference>
<evidence type="ECO:0000313" key="16">
    <source>
        <dbReference type="Proteomes" id="UP000177871"/>
    </source>
</evidence>
<dbReference type="NCBIfam" id="TIGR00228">
    <property type="entry name" value="ruvC"/>
    <property type="match status" value="1"/>
</dbReference>
<feature type="active site" evidence="13">
    <location>
        <position position="67"/>
    </location>
</feature>
<keyword evidence="3 13" id="KW-0540">Nuclease</keyword>
<evidence type="ECO:0000256" key="4">
    <source>
        <dbReference type="ARBA" id="ARBA00022723"/>
    </source>
</evidence>
<dbReference type="PROSITE" id="PS01321">
    <property type="entry name" value="RUVC"/>
    <property type="match status" value="1"/>
</dbReference>
<evidence type="ECO:0000256" key="10">
    <source>
        <dbReference type="ARBA" id="ARBA00023172"/>
    </source>
</evidence>
<dbReference type="Pfam" id="PF02075">
    <property type="entry name" value="RuvC"/>
    <property type="match status" value="1"/>
</dbReference>
<evidence type="ECO:0000313" key="15">
    <source>
        <dbReference type="EMBL" id="OGG19394.1"/>
    </source>
</evidence>
<dbReference type="EMBL" id="MFJK01000007">
    <property type="protein sequence ID" value="OGG19394.1"/>
    <property type="molecule type" value="Genomic_DNA"/>
</dbReference>